<evidence type="ECO:0000313" key="2">
    <source>
        <dbReference type="Proteomes" id="UP001205337"/>
    </source>
</evidence>
<comment type="caution">
    <text evidence="1">The sequence shown here is derived from an EMBL/GenBank/DDBJ whole genome shotgun (WGS) entry which is preliminary data.</text>
</comment>
<dbReference type="Proteomes" id="UP001205337">
    <property type="component" value="Unassembled WGS sequence"/>
</dbReference>
<dbReference type="InterPro" id="IPR007711">
    <property type="entry name" value="HigB-1"/>
</dbReference>
<protein>
    <submittedName>
        <fullName evidence="1">Type II toxin-antitoxin system RelE/ParE family toxin</fullName>
    </submittedName>
</protein>
<dbReference type="EMBL" id="JANTHX010000005">
    <property type="protein sequence ID" value="MCS0499202.1"/>
    <property type="molecule type" value="Genomic_DNA"/>
</dbReference>
<keyword evidence="2" id="KW-1185">Reference proteome</keyword>
<accession>A0ABT1ZER6</accession>
<dbReference type="SUPFAM" id="SSF143011">
    <property type="entry name" value="RelE-like"/>
    <property type="match status" value="1"/>
</dbReference>
<dbReference type="InterPro" id="IPR035093">
    <property type="entry name" value="RelE/ParE_toxin_dom_sf"/>
</dbReference>
<evidence type="ECO:0000313" key="1">
    <source>
        <dbReference type="EMBL" id="MCS0499202.1"/>
    </source>
</evidence>
<organism evidence="1 2">
    <name type="scientific">Protaetiibacter mangrovi</name>
    <dbReference type="NCBI Taxonomy" id="2970926"/>
    <lineage>
        <taxon>Bacteria</taxon>
        <taxon>Bacillati</taxon>
        <taxon>Actinomycetota</taxon>
        <taxon>Actinomycetes</taxon>
        <taxon>Micrococcales</taxon>
        <taxon>Microbacteriaceae</taxon>
        <taxon>Protaetiibacter</taxon>
    </lineage>
</organism>
<dbReference type="Gene3D" id="3.30.2310.20">
    <property type="entry name" value="RelE-like"/>
    <property type="match status" value="1"/>
</dbReference>
<name>A0ABT1ZER6_9MICO</name>
<sequence>MIRSFGDRDTQRLWRRETVTSYDPRILRTALRKLAILDAAVVLDDLRAPPGNRLEQLRGNRSGQHSIRINDQWRICFTWTDAGPAAVEIVDYH</sequence>
<proteinExistence type="predicted"/>
<gene>
    <name evidence="1" type="ORF">NUH29_06525</name>
</gene>
<dbReference type="PANTHER" id="PTHR40266:SF2">
    <property type="entry name" value="TOXIN HIGB-1"/>
    <property type="match status" value="1"/>
</dbReference>
<dbReference type="PANTHER" id="PTHR40266">
    <property type="entry name" value="TOXIN HIGB-1"/>
    <property type="match status" value="1"/>
</dbReference>
<reference evidence="1 2" key="1">
    <citation type="submission" date="2022-08" db="EMBL/GenBank/DDBJ databases">
        <authorList>
            <person name="Li F."/>
        </authorList>
    </citation>
    <scope>NUCLEOTIDE SEQUENCE [LARGE SCALE GENOMIC DNA]</scope>
    <source>
        <strain evidence="1 2">10F1B-8-1</strain>
    </source>
</reference>
<dbReference type="Pfam" id="PF05015">
    <property type="entry name" value="HigB-like_toxin"/>
    <property type="match status" value="1"/>
</dbReference>
<dbReference type="RefSeq" id="WP_258798221.1">
    <property type="nucleotide sequence ID" value="NZ_JANTHX010000005.1"/>
</dbReference>